<organism evidence="2">
    <name type="scientific">Streptomyces sp. NBC_00148</name>
    <dbReference type="NCBI Taxonomy" id="2903626"/>
    <lineage>
        <taxon>Bacteria</taxon>
        <taxon>Bacillati</taxon>
        <taxon>Actinomycetota</taxon>
        <taxon>Actinomycetes</taxon>
        <taxon>Kitasatosporales</taxon>
        <taxon>Streptomycetaceae</taxon>
        <taxon>Streptomyces</taxon>
    </lineage>
</organism>
<feature type="region of interest" description="Disordered" evidence="1">
    <location>
        <begin position="1"/>
        <end position="21"/>
    </location>
</feature>
<feature type="region of interest" description="Disordered" evidence="1">
    <location>
        <begin position="399"/>
        <end position="418"/>
    </location>
</feature>
<protein>
    <submittedName>
        <fullName evidence="2">CoA transferase</fullName>
    </submittedName>
</protein>
<dbReference type="InterPro" id="IPR044855">
    <property type="entry name" value="CoA-Trfase_III_dom3_sf"/>
</dbReference>
<dbReference type="EMBL" id="CP108169">
    <property type="protein sequence ID" value="WTQ77722.1"/>
    <property type="molecule type" value="Genomic_DNA"/>
</dbReference>
<dbReference type="InterPro" id="IPR023606">
    <property type="entry name" value="CoA-Trfase_III_dom_1_sf"/>
</dbReference>
<dbReference type="Gene3D" id="3.40.50.10540">
    <property type="entry name" value="Crotonobetainyl-coa:carnitine coa-transferase, domain 1"/>
    <property type="match status" value="3"/>
</dbReference>
<gene>
    <name evidence="2" type="ORF">OG222_33320</name>
</gene>
<dbReference type="PANTHER" id="PTHR48228">
    <property type="entry name" value="SUCCINYL-COA--D-CITRAMALATE COA-TRANSFERASE"/>
    <property type="match status" value="1"/>
</dbReference>
<accession>A0AAU1M2W4</accession>
<dbReference type="InterPro" id="IPR003673">
    <property type="entry name" value="CoA-Trfase_fam_III"/>
</dbReference>
<name>A0AAU1M2W4_9ACTN</name>
<feature type="compositionally biased region" description="Basic and acidic residues" evidence="1">
    <location>
        <begin position="399"/>
        <end position="408"/>
    </location>
</feature>
<reference evidence="2" key="1">
    <citation type="submission" date="2022-10" db="EMBL/GenBank/DDBJ databases">
        <title>The complete genomes of actinobacterial strains from the NBC collection.</title>
        <authorList>
            <person name="Joergensen T.S."/>
            <person name="Alvarez Arevalo M."/>
            <person name="Sterndorff E.B."/>
            <person name="Faurdal D."/>
            <person name="Vuksanovic O."/>
            <person name="Mourched A.-S."/>
            <person name="Charusanti P."/>
            <person name="Shaw S."/>
            <person name="Blin K."/>
            <person name="Weber T."/>
        </authorList>
    </citation>
    <scope>NUCLEOTIDE SEQUENCE</scope>
    <source>
        <strain evidence="2">NBC_00148</strain>
    </source>
</reference>
<dbReference type="Gene3D" id="3.30.1540.10">
    <property type="entry name" value="formyl-coa transferase, domain 3"/>
    <property type="match status" value="1"/>
</dbReference>
<proteinExistence type="predicted"/>
<dbReference type="PANTHER" id="PTHR48228:SF5">
    <property type="entry name" value="ALPHA-METHYLACYL-COA RACEMASE"/>
    <property type="match status" value="1"/>
</dbReference>
<keyword evidence="2" id="KW-0808">Transferase</keyword>
<dbReference type="SUPFAM" id="SSF89796">
    <property type="entry name" value="CoA-transferase family III (CaiB/BaiF)"/>
    <property type="match status" value="2"/>
</dbReference>
<evidence type="ECO:0000313" key="2">
    <source>
        <dbReference type="EMBL" id="WTQ77722.1"/>
    </source>
</evidence>
<evidence type="ECO:0000256" key="1">
    <source>
        <dbReference type="SAM" id="MobiDB-lite"/>
    </source>
</evidence>
<dbReference type="InterPro" id="IPR050509">
    <property type="entry name" value="CoA-transferase_III"/>
</dbReference>
<dbReference type="AlphaFoldDB" id="A0AAU1M2W4"/>
<dbReference type="GO" id="GO:0016740">
    <property type="term" value="F:transferase activity"/>
    <property type="evidence" value="ECO:0007669"/>
    <property type="project" value="UniProtKB-KW"/>
</dbReference>
<dbReference type="Pfam" id="PF02515">
    <property type="entry name" value="CoA_transf_3"/>
    <property type="match status" value="2"/>
</dbReference>
<sequence length="827" mass="87814">MSKAVLGHHSADAQRGSSGPLEGLTVVDLSTTLPGAFATQFLADAGADVIGVEPPGGSPLRAHPGWPAIGRGRRSVVLDLRDEEGRAAVRGLAASADVLVTTFRPGTAERLDLDAGTLAGLNPRLVSASVTGFGTTGPWRDIKGYEGLVMAKLGMFNVKKAITGREGPAFLSAPFASWGAGQTALHGILTALLERESTGRGQHVEADLVRGATTIDTWAWFTELVGIRWPGAYDIVEAFTDEGEVLSPLIYPLLAAPTKDGRWLQFAQTEPRLFKAMIEELGLSWMWTDPKWKGMPALESQELRTELWEIMLRKVGERTFDEWAQVFETNANVSAEPYRAGKEALNHPQLVHEGRVAEVTDPEHGTVRQPSTLIHAAGGPLTRLRPAPRVDEHGEKIRATAGKDERAEAPAAPQAPSGKLPLEGLTVLEFGLMFAGPFGSTLLTDLGARVIKVESLEGDTIRRVMAFPEAGGVKVMQGKESICLDLRTEEGRKIVHELAARCDVVLQTFRAGAAERAGVDEATLKKINPGLVYLSAPGYGTDGPYGHRPAYAPSIGAATGLALTDAPHAAEATGSLAEIKSGAIRLNAATAKPSLQADGISALGVASAMLLGLLARALERPLTGMTTTMLATTSLALIDRTVDYEGRPAGPLVDEDGCGFGALYRMYRAADGWIFLAAPAPGEWAPLVRALGDGTGLAGDERFATAESRTAHDEELVGVLAEVFAAGPAAGWEERLTAVDVGCAVVRETAPEILLQTEQELVDEYTRMTTSPVFDEHLRLAPAVRFSRSATRANGACLAGDHTDKVLREIGYDDTAVSALRERGIVG</sequence>